<evidence type="ECO:0000313" key="2">
    <source>
        <dbReference type="Proteomes" id="UP000000552"/>
    </source>
</evidence>
<name>Q984A6_RHILO</name>
<dbReference type="Proteomes" id="UP000000552">
    <property type="component" value="Chromosome"/>
</dbReference>
<gene>
    <name evidence="1" type="ordered locus">mll8085</name>
</gene>
<dbReference type="AlphaFoldDB" id="Q984A6"/>
<reference evidence="1 2" key="1">
    <citation type="journal article" date="2000" name="DNA Res.">
        <title>Complete genome structure of the nitrogen-fixing symbiotic bacterium Mesorhizobium loti.</title>
        <authorList>
            <person name="Kaneko T."/>
            <person name="Nakamura Y."/>
            <person name="Sato S."/>
            <person name="Asamizu E."/>
            <person name="Kato T."/>
            <person name="Sasamoto S."/>
            <person name="Watanabe A."/>
            <person name="Idesawa K."/>
            <person name="Ishikawa A."/>
            <person name="Kawashima K."/>
            <person name="Kimura T."/>
            <person name="Kishida Y."/>
            <person name="Kiyokawa C."/>
            <person name="Kohara M."/>
            <person name="Matsumoto M."/>
            <person name="Matsuno A."/>
            <person name="Mochizuki Y."/>
            <person name="Nakayama S."/>
            <person name="Nakazaki N."/>
            <person name="Shimpo S."/>
            <person name="Sugimoto M."/>
            <person name="Takeuchi C."/>
            <person name="Yamada M."/>
            <person name="Tabata S."/>
        </authorList>
    </citation>
    <scope>NUCLEOTIDE SEQUENCE [LARGE SCALE GENOMIC DNA]</scope>
    <source>
        <strain evidence="2">LMG 29417 / CECT 9101 / MAFF 303099</strain>
    </source>
</reference>
<dbReference type="HOGENOM" id="CLU_2119133_0_0_5"/>
<protein>
    <submittedName>
        <fullName evidence="1">Mll8085 protein</fullName>
    </submittedName>
</protein>
<dbReference type="KEGG" id="mlo:mll8085"/>
<dbReference type="EMBL" id="BA000012">
    <property type="protein sequence ID" value="BAB53724.1"/>
    <property type="molecule type" value="Genomic_DNA"/>
</dbReference>
<sequence length="114" mass="13018">MRHFPRCQGTDCRTKQDRAAVGMNGRTPQHTVHHRLESGLMTASKRLYDDDTEMYRLFENELFVAVVGDVMDTSGLRHQFLPPVFKPVDEKTRLLRPVPPICSIVRSSAVKLPI</sequence>
<accession>Q984A6</accession>
<evidence type="ECO:0000313" key="1">
    <source>
        <dbReference type="EMBL" id="BAB53724.1"/>
    </source>
</evidence>
<proteinExistence type="predicted"/>
<organism evidence="1 2">
    <name type="scientific">Mesorhizobium japonicum (strain LMG 29417 / CECT 9101 / MAFF 303099)</name>
    <name type="common">Mesorhizobium loti (strain MAFF 303099)</name>
    <dbReference type="NCBI Taxonomy" id="266835"/>
    <lineage>
        <taxon>Bacteria</taxon>
        <taxon>Pseudomonadati</taxon>
        <taxon>Pseudomonadota</taxon>
        <taxon>Alphaproteobacteria</taxon>
        <taxon>Hyphomicrobiales</taxon>
        <taxon>Phyllobacteriaceae</taxon>
        <taxon>Mesorhizobium</taxon>
    </lineage>
</organism>